<proteinExistence type="predicted"/>
<organism evidence="1 2">
    <name type="scientific">Polistes dominula</name>
    <name type="common">European paper wasp</name>
    <name type="synonym">Vespa dominula</name>
    <dbReference type="NCBI Taxonomy" id="743375"/>
    <lineage>
        <taxon>Eukaryota</taxon>
        <taxon>Metazoa</taxon>
        <taxon>Ecdysozoa</taxon>
        <taxon>Arthropoda</taxon>
        <taxon>Hexapoda</taxon>
        <taxon>Insecta</taxon>
        <taxon>Pterygota</taxon>
        <taxon>Neoptera</taxon>
        <taxon>Endopterygota</taxon>
        <taxon>Hymenoptera</taxon>
        <taxon>Apocrita</taxon>
        <taxon>Aculeata</taxon>
        <taxon>Vespoidea</taxon>
        <taxon>Vespidae</taxon>
        <taxon>Polistinae</taxon>
        <taxon>Polistini</taxon>
        <taxon>Polistes</taxon>
    </lineage>
</organism>
<sequence>MEKFNNEKLKHHPSTASLERKVSSFRQQIWMGIPIRNTENGMTVINNDFGKVPLSWGISSLALTSCNSKSEIFLRSINEQTISKYKKDVGDNNSKDEKVKETKKERSRLKWEMTVNLNSTIKDNNGNNKNSFLSIKADSLKLFTSNTPTKKERRQQKLETQIKSHHQNVATTERIIARNKITKIRTIQQLKSFAIPVSDSSNSEECLNNMNKLKNGNGKQKKKKQLKKTKIIPNSISTRTGNKKRAASAKIVKKFIS</sequence>
<protein>
    <submittedName>
        <fullName evidence="2">Uncharacterized protein LOC107065599</fullName>
    </submittedName>
</protein>
<evidence type="ECO:0000313" key="1">
    <source>
        <dbReference type="Proteomes" id="UP000694924"/>
    </source>
</evidence>
<reference evidence="2" key="1">
    <citation type="submission" date="2025-08" db="UniProtKB">
        <authorList>
            <consortium name="RefSeq"/>
        </authorList>
    </citation>
    <scope>IDENTIFICATION</scope>
    <source>
        <tissue evidence="2">Whole body</tissue>
    </source>
</reference>
<gene>
    <name evidence="2" type="primary">LOC107065599</name>
</gene>
<accession>A0ABM1I3Z6</accession>
<keyword evidence="1" id="KW-1185">Reference proteome</keyword>
<name>A0ABM1I3Z6_POLDO</name>
<dbReference type="GeneID" id="107065599"/>
<dbReference type="RefSeq" id="XP_015174933.1">
    <property type="nucleotide sequence ID" value="XM_015319447.1"/>
</dbReference>
<dbReference type="Proteomes" id="UP000694924">
    <property type="component" value="Unplaced"/>
</dbReference>
<evidence type="ECO:0000313" key="2">
    <source>
        <dbReference type="RefSeq" id="XP_015174933.1"/>
    </source>
</evidence>